<feature type="active site" description="Proton donor" evidence="19">
    <location>
        <position position="254"/>
    </location>
</feature>
<evidence type="ECO:0000256" key="6">
    <source>
        <dbReference type="ARBA" id="ARBA00015188"/>
    </source>
</evidence>
<protein>
    <recommendedName>
        <fullName evidence="6 19">UDP-N-acetylenolpyruvoylglucosamine reductase</fullName>
        <ecNumber evidence="5 19">1.3.1.98</ecNumber>
    </recommendedName>
    <alternativeName>
        <fullName evidence="17 19">UDP-N-acetylmuramate dehydrogenase</fullName>
    </alternativeName>
</protein>
<dbReference type="NCBIfam" id="NF010478">
    <property type="entry name" value="PRK13903.1"/>
    <property type="match status" value="1"/>
</dbReference>
<dbReference type="Gene3D" id="3.90.78.10">
    <property type="entry name" value="UDP-N-acetylenolpyruvoylglucosamine reductase, C-terminal domain"/>
    <property type="match status" value="1"/>
</dbReference>
<keyword evidence="7 19" id="KW-0963">Cytoplasm</keyword>
<comment type="pathway">
    <text evidence="4 19">Cell wall biogenesis; peptidoglycan biosynthesis.</text>
</comment>
<evidence type="ECO:0000256" key="2">
    <source>
        <dbReference type="ARBA" id="ARBA00003921"/>
    </source>
</evidence>
<keyword evidence="13 19" id="KW-0573">Peptidoglycan synthesis</keyword>
<keyword evidence="15 19" id="KW-0131">Cell cycle</keyword>
<dbReference type="GO" id="GO:0005829">
    <property type="term" value="C:cytosol"/>
    <property type="evidence" value="ECO:0007669"/>
    <property type="project" value="TreeGrafter"/>
</dbReference>
<dbReference type="EC" id="1.3.1.98" evidence="5 19"/>
<evidence type="ECO:0000256" key="5">
    <source>
        <dbReference type="ARBA" id="ARBA00012518"/>
    </source>
</evidence>
<feature type="active site" evidence="19">
    <location>
        <position position="355"/>
    </location>
</feature>
<comment type="subcellular location">
    <subcellularLocation>
        <location evidence="3 19">Cytoplasm</location>
    </subcellularLocation>
</comment>
<comment type="catalytic activity">
    <reaction evidence="18 19">
        <text>UDP-N-acetyl-alpha-D-muramate + NADP(+) = UDP-N-acetyl-3-O-(1-carboxyvinyl)-alpha-D-glucosamine + NADPH + H(+)</text>
        <dbReference type="Rhea" id="RHEA:12248"/>
        <dbReference type="ChEBI" id="CHEBI:15378"/>
        <dbReference type="ChEBI" id="CHEBI:57783"/>
        <dbReference type="ChEBI" id="CHEBI:58349"/>
        <dbReference type="ChEBI" id="CHEBI:68483"/>
        <dbReference type="ChEBI" id="CHEBI:70757"/>
        <dbReference type="EC" id="1.3.1.98"/>
    </reaction>
</comment>
<dbReference type="PROSITE" id="PS51387">
    <property type="entry name" value="FAD_PCMH"/>
    <property type="match status" value="1"/>
</dbReference>
<comment type="cofactor">
    <cofactor evidence="1 19">
        <name>FAD</name>
        <dbReference type="ChEBI" id="CHEBI:57692"/>
    </cofactor>
</comment>
<dbReference type="Gene3D" id="3.30.465.10">
    <property type="match status" value="1"/>
</dbReference>
<dbReference type="Gene3D" id="3.30.43.10">
    <property type="entry name" value="Uridine Diphospho-n-acetylenolpyruvylglucosamine Reductase, domain 2"/>
    <property type="match status" value="1"/>
</dbReference>
<gene>
    <name evidence="19" type="primary">murB</name>
    <name evidence="21" type="ORF">HDF14_005103</name>
</gene>
<dbReference type="PANTHER" id="PTHR21071:SF4">
    <property type="entry name" value="UDP-N-ACETYLENOLPYRUVOYLGLUCOSAMINE REDUCTASE"/>
    <property type="match status" value="1"/>
</dbReference>
<dbReference type="NCBIfam" id="TIGR00179">
    <property type="entry name" value="murB"/>
    <property type="match status" value="1"/>
</dbReference>
<dbReference type="GO" id="GO:0008762">
    <property type="term" value="F:UDP-N-acetylmuramate dehydrogenase activity"/>
    <property type="evidence" value="ECO:0007669"/>
    <property type="project" value="UniProtKB-UniRule"/>
</dbReference>
<organism evidence="21 22">
    <name type="scientific">Tunturiibacter gelidiferens</name>
    <dbReference type="NCBI Taxonomy" id="3069689"/>
    <lineage>
        <taxon>Bacteria</taxon>
        <taxon>Pseudomonadati</taxon>
        <taxon>Acidobacteriota</taxon>
        <taxon>Terriglobia</taxon>
        <taxon>Terriglobales</taxon>
        <taxon>Acidobacteriaceae</taxon>
        <taxon>Tunturiibacter</taxon>
    </lineage>
</organism>
<keyword evidence="14 19" id="KW-0560">Oxidoreductase</keyword>
<keyword evidence="16 19" id="KW-0961">Cell wall biogenesis/degradation</keyword>
<dbReference type="RefSeq" id="WP_183981298.1">
    <property type="nucleotide sequence ID" value="NZ_JACHEB010000015.1"/>
</dbReference>
<comment type="similarity">
    <text evidence="19">Belongs to the MurB family.</text>
</comment>
<dbReference type="GO" id="GO:0009252">
    <property type="term" value="P:peptidoglycan biosynthetic process"/>
    <property type="evidence" value="ECO:0007669"/>
    <property type="project" value="UniProtKB-UniRule"/>
</dbReference>
<dbReference type="InterPro" id="IPR036318">
    <property type="entry name" value="FAD-bd_PCMH-like_sf"/>
</dbReference>
<evidence type="ECO:0000256" key="14">
    <source>
        <dbReference type="ARBA" id="ARBA00023002"/>
    </source>
</evidence>
<evidence type="ECO:0000256" key="17">
    <source>
        <dbReference type="ARBA" id="ARBA00031026"/>
    </source>
</evidence>
<feature type="active site" evidence="19">
    <location>
        <position position="177"/>
    </location>
</feature>
<dbReference type="HAMAP" id="MF_00037">
    <property type="entry name" value="MurB"/>
    <property type="match status" value="1"/>
</dbReference>
<evidence type="ECO:0000256" key="8">
    <source>
        <dbReference type="ARBA" id="ARBA00022618"/>
    </source>
</evidence>
<evidence type="ECO:0000313" key="21">
    <source>
        <dbReference type="EMBL" id="MBB5331456.1"/>
    </source>
</evidence>
<comment type="function">
    <text evidence="2 19">Cell wall formation.</text>
</comment>
<dbReference type="GO" id="GO:0071949">
    <property type="term" value="F:FAD binding"/>
    <property type="evidence" value="ECO:0007669"/>
    <property type="project" value="InterPro"/>
</dbReference>
<evidence type="ECO:0000256" key="7">
    <source>
        <dbReference type="ARBA" id="ARBA00022490"/>
    </source>
</evidence>
<proteinExistence type="inferred from homology"/>
<dbReference type="AlphaFoldDB" id="A0A9X0QJ49"/>
<evidence type="ECO:0000256" key="13">
    <source>
        <dbReference type="ARBA" id="ARBA00022984"/>
    </source>
</evidence>
<name>A0A9X0QJ49_9BACT</name>
<keyword evidence="11 19" id="KW-0521">NADP</keyword>
<evidence type="ECO:0000256" key="3">
    <source>
        <dbReference type="ARBA" id="ARBA00004496"/>
    </source>
</evidence>
<dbReference type="InterPro" id="IPR011601">
    <property type="entry name" value="MurB_C"/>
</dbReference>
<evidence type="ECO:0000256" key="18">
    <source>
        <dbReference type="ARBA" id="ARBA00048914"/>
    </source>
</evidence>
<dbReference type="GO" id="GO:0008360">
    <property type="term" value="P:regulation of cell shape"/>
    <property type="evidence" value="ECO:0007669"/>
    <property type="project" value="UniProtKB-KW"/>
</dbReference>
<keyword evidence="8 19" id="KW-0132">Cell division</keyword>
<dbReference type="Pfam" id="PF02873">
    <property type="entry name" value="MurB_C"/>
    <property type="match status" value="1"/>
</dbReference>
<dbReference type="EMBL" id="JACHEB010000015">
    <property type="protein sequence ID" value="MBB5331456.1"/>
    <property type="molecule type" value="Genomic_DNA"/>
</dbReference>
<evidence type="ECO:0000256" key="15">
    <source>
        <dbReference type="ARBA" id="ARBA00023306"/>
    </source>
</evidence>
<evidence type="ECO:0000256" key="10">
    <source>
        <dbReference type="ARBA" id="ARBA00022827"/>
    </source>
</evidence>
<evidence type="ECO:0000256" key="4">
    <source>
        <dbReference type="ARBA" id="ARBA00004752"/>
    </source>
</evidence>
<keyword evidence="12 19" id="KW-0133">Cell shape</keyword>
<dbReference type="GO" id="GO:0071555">
    <property type="term" value="P:cell wall organization"/>
    <property type="evidence" value="ECO:0007669"/>
    <property type="project" value="UniProtKB-KW"/>
</dbReference>
<dbReference type="Proteomes" id="UP000535182">
    <property type="component" value="Unassembled WGS sequence"/>
</dbReference>
<keyword evidence="10 19" id="KW-0274">FAD</keyword>
<evidence type="ECO:0000256" key="16">
    <source>
        <dbReference type="ARBA" id="ARBA00023316"/>
    </source>
</evidence>
<evidence type="ECO:0000259" key="20">
    <source>
        <dbReference type="PROSITE" id="PS51387"/>
    </source>
</evidence>
<keyword evidence="9 19" id="KW-0285">Flavoprotein</keyword>
<sequence length="361" mass="39394">MPPRDLQIQENIPLAPYTTFRIGGPARFFCEITTSEQLIEAVTFARERSIPIFVLGGGSNLLVTDRGFDGLVLRVKIEGSINIGGGYRDDRPKQTSVTYDVPGGMDWDAFVLKVAKADITGIECLAGIPGLVGGAPIQNIGAYGQEVSTSILWVHVLDLETLKFVSLTAEHCGFAYRRSIFNTTHRNRYIVVSVTFRLDLDATPSLRYADLKEHFSGRTSGPKPIEIYHAVRNIRQGKGMLIVEGEADCRSAGSFFKNPVVPTSVLENIAATLAIPADKIPHWTAGEDLVKLPAAWLLERAGFVKGFQLGEAGISSRHTLALINRGHASFADIAALRDTIQSEVAHRFGIQLEQEPVQVGL</sequence>
<dbReference type="InterPro" id="IPR016166">
    <property type="entry name" value="FAD-bd_PCMH"/>
</dbReference>
<dbReference type="InterPro" id="IPR003170">
    <property type="entry name" value="MurB"/>
</dbReference>
<keyword evidence="22" id="KW-1185">Reference proteome</keyword>
<dbReference type="InterPro" id="IPR006094">
    <property type="entry name" value="Oxid_FAD_bind_N"/>
</dbReference>
<dbReference type="GO" id="GO:0051301">
    <property type="term" value="P:cell division"/>
    <property type="evidence" value="ECO:0007669"/>
    <property type="project" value="UniProtKB-KW"/>
</dbReference>
<evidence type="ECO:0000313" key="22">
    <source>
        <dbReference type="Proteomes" id="UP000535182"/>
    </source>
</evidence>
<evidence type="ECO:0000256" key="11">
    <source>
        <dbReference type="ARBA" id="ARBA00022857"/>
    </source>
</evidence>
<comment type="caution">
    <text evidence="21">The sequence shown here is derived from an EMBL/GenBank/DDBJ whole genome shotgun (WGS) entry which is preliminary data.</text>
</comment>
<dbReference type="InterPro" id="IPR036635">
    <property type="entry name" value="MurB_C_sf"/>
</dbReference>
<dbReference type="Pfam" id="PF01565">
    <property type="entry name" value="FAD_binding_4"/>
    <property type="match status" value="1"/>
</dbReference>
<dbReference type="PANTHER" id="PTHR21071">
    <property type="entry name" value="UDP-N-ACETYLENOLPYRUVOYLGLUCOSAMINE REDUCTASE"/>
    <property type="match status" value="1"/>
</dbReference>
<dbReference type="SUPFAM" id="SSF56194">
    <property type="entry name" value="Uridine diphospho-N-Acetylenolpyruvylglucosamine reductase, MurB, C-terminal domain"/>
    <property type="match status" value="1"/>
</dbReference>
<dbReference type="InterPro" id="IPR016167">
    <property type="entry name" value="FAD-bd_PCMH_sub1"/>
</dbReference>
<accession>A0A9X0QJ49</accession>
<dbReference type="NCBIfam" id="NF000755">
    <property type="entry name" value="PRK00046.1"/>
    <property type="match status" value="1"/>
</dbReference>
<feature type="domain" description="FAD-binding PCMH-type" evidence="20">
    <location>
        <begin position="21"/>
        <end position="201"/>
    </location>
</feature>
<dbReference type="InterPro" id="IPR016169">
    <property type="entry name" value="FAD-bd_PCMH_sub2"/>
</dbReference>
<evidence type="ECO:0000256" key="12">
    <source>
        <dbReference type="ARBA" id="ARBA00022960"/>
    </source>
</evidence>
<reference evidence="21 22" key="1">
    <citation type="submission" date="2020-08" db="EMBL/GenBank/DDBJ databases">
        <title>Genomic Encyclopedia of Type Strains, Phase IV (KMG-V): Genome sequencing to study the core and pangenomes of soil and plant-associated prokaryotes.</title>
        <authorList>
            <person name="Whitman W."/>
        </authorList>
    </citation>
    <scope>NUCLEOTIDE SEQUENCE [LARGE SCALE GENOMIC DNA]</scope>
    <source>
        <strain evidence="21 22">X5P2</strain>
    </source>
</reference>
<dbReference type="SUPFAM" id="SSF56176">
    <property type="entry name" value="FAD-binding/transporter-associated domain-like"/>
    <property type="match status" value="1"/>
</dbReference>
<evidence type="ECO:0000256" key="9">
    <source>
        <dbReference type="ARBA" id="ARBA00022630"/>
    </source>
</evidence>
<evidence type="ECO:0000256" key="19">
    <source>
        <dbReference type="HAMAP-Rule" id="MF_00037"/>
    </source>
</evidence>
<evidence type="ECO:0000256" key="1">
    <source>
        <dbReference type="ARBA" id="ARBA00001974"/>
    </source>
</evidence>